<dbReference type="NCBIfam" id="TIGR03591">
    <property type="entry name" value="polynuc_phos"/>
    <property type="match status" value="1"/>
</dbReference>
<proteinExistence type="inferred from homology"/>
<dbReference type="SUPFAM" id="SSF55666">
    <property type="entry name" value="Ribonuclease PH domain 2-like"/>
    <property type="match status" value="2"/>
</dbReference>
<dbReference type="Proteomes" id="UP000824124">
    <property type="component" value="Unassembled WGS sequence"/>
</dbReference>
<comment type="caution">
    <text evidence="10">The sequence shown here is derived from an EMBL/GenBank/DDBJ whole genome shotgun (WGS) entry which is preliminary data.</text>
</comment>
<dbReference type="CDD" id="cd04472">
    <property type="entry name" value="S1_PNPase"/>
    <property type="match status" value="1"/>
</dbReference>
<dbReference type="NCBIfam" id="NF008805">
    <property type="entry name" value="PRK11824.1"/>
    <property type="match status" value="1"/>
</dbReference>
<evidence type="ECO:0000256" key="6">
    <source>
        <dbReference type="ARBA" id="ARBA00022842"/>
    </source>
</evidence>
<comment type="cofactor">
    <cofactor evidence="8">
        <name>Mg(2+)</name>
        <dbReference type="ChEBI" id="CHEBI:18420"/>
    </cofactor>
</comment>
<dbReference type="InterPro" id="IPR027408">
    <property type="entry name" value="PNPase/RNase_PH_dom_sf"/>
</dbReference>
<dbReference type="GO" id="GO:0003723">
    <property type="term" value="F:RNA binding"/>
    <property type="evidence" value="ECO:0007669"/>
    <property type="project" value="UniProtKB-UniRule"/>
</dbReference>
<dbReference type="PANTHER" id="PTHR11252">
    <property type="entry name" value="POLYRIBONUCLEOTIDE NUCLEOTIDYLTRANSFERASE"/>
    <property type="match status" value="1"/>
</dbReference>
<reference evidence="10" key="2">
    <citation type="journal article" date="2021" name="PeerJ">
        <title>Extensive microbial diversity within the chicken gut microbiome revealed by metagenomics and culture.</title>
        <authorList>
            <person name="Gilroy R."/>
            <person name="Ravi A."/>
            <person name="Getino M."/>
            <person name="Pursley I."/>
            <person name="Horton D.L."/>
            <person name="Alikhan N.F."/>
            <person name="Baker D."/>
            <person name="Gharbi K."/>
            <person name="Hall N."/>
            <person name="Watson M."/>
            <person name="Adriaenssens E.M."/>
            <person name="Foster-Nyarko E."/>
            <person name="Jarju S."/>
            <person name="Secka A."/>
            <person name="Antonio M."/>
            <person name="Oren A."/>
            <person name="Chaudhuri R.R."/>
            <person name="La Ragione R."/>
            <person name="Hildebrand F."/>
            <person name="Pallen M.J."/>
        </authorList>
    </citation>
    <scope>NUCLEOTIDE SEQUENCE</scope>
    <source>
        <strain evidence="10">2830</strain>
    </source>
</reference>
<keyword evidence="5 8" id="KW-0479">Metal-binding</keyword>
<dbReference type="InterPro" id="IPR036612">
    <property type="entry name" value="KH_dom_type_1_sf"/>
</dbReference>
<keyword evidence="3 8" id="KW-0808">Transferase</keyword>
<dbReference type="InterPro" id="IPR036345">
    <property type="entry name" value="ExoRNase_PH_dom2_sf"/>
</dbReference>
<dbReference type="AlphaFoldDB" id="A0A9D1HJY8"/>
<dbReference type="InterPro" id="IPR004087">
    <property type="entry name" value="KH_dom"/>
</dbReference>
<dbReference type="PIRSF" id="PIRSF005499">
    <property type="entry name" value="PNPase"/>
    <property type="match status" value="1"/>
</dbReference>
<dbReference type="InterPro" id="IPR015848">
    <property type="entry name" value="PNPase_PH_RNA-bd_bac/org-type"/>
</dbReference>
<dbReference type="FunFam" id="3.30.1370.10:FF:000001">
    <property type="entry name" value="Polyribonucleotide nucleotidyltransferase"/>
    <property type="match status" value="1"/>
</dbReference>
<organism evidence="10 11">
    <name type="scientific">Candidatus Avidehalobacter gallistercoris</name>
    <dbReference type="NCBI Taxonomy" id="2840694"/>
    <lineage>
        <taxon>Bacteria</taxon>
        <taxon>Bacillati</taxon>
        <taxon>Bacillota</taxon>
        <taxon>Clostridia</taxon>
        <taxon>Eubacteriales</taxon>
        <taxon>Peptococcaceae</taxon>
        <taxon>Peptococcaceae incertae sedis</taxon>
        <taxon>Candidatus Avidehalobacter</taxon>
    </lineage>
</organism>
<dbReference type="Pfam" id="PF01138">
    <property type="entry name" value="RNase_PH"/>
    <property type="match status" value="2"/>
</dbReference>
<dbReference type="InterPro" id="IPR015847">
    <property type="entry name" value="ExoRNase_PH_dom2"/>
</dbReference>
<keyword evidence="2 8" id="KW-0963">Cytoplasm</keyword>
<dbReference type="InterPro" id="IPR036456">
    <property type="entry name" value="PNPase_PH_RNA-bd_sf"/>
</dbReference>
<evidence type="ECO:0000259" key="9">
    <source>
        <dbReference type="PROSITE" id="PS50126"/>
    </source>
</evidence>
<evidence type="ECO:0000256" key="3">
    <source>
        <dbReference type="ARBA" id="ARBA00022679"/>
    </source>
</evidence>
<keyword evidence="4 8" id="KW-0548">Nucleotidyltransferase</keyword>
<evidence type="ECO:0000313" key="11">
    <source>
        <dbReference type="Proteomes" id="UP000824124"/>
    </source>
</evidence>
<dbReference type="Gene3D" id="3.30.230.70">
    <property type="entry name" value="GHMP Kinase, N-terminal domain"/>
    <property type="match status" value="2"/>
</dbReference>
<dbReference type="CDD" id="cd02393">
    <property type="entry name" value="KH-I_PNPase"/>
    <property type="match status" value="1"/>
</dbReference>
<feature type="domain" description="S1 motif" evidence="9">
    <location>
        <begin position="631"/>
        <end position="705"/>
    </location>
</feature>
<accession>A0A9D1HJY8</accession>
<comment type="similarity">
    <text evidence="1 8">Belongs to the polyribonucleotide nucleotidyltransferase family.</text>
</comment>
<dbReference type="GO" id="GO:0006402">
    <property type="term" value="P:mRNA catabolic process"/>
    <property type="evidence" value="ECO:0007669"/>
    <property type="project" value="UniProtKB-UniRule"/>
</dbReference>
<dbReference type="GO" id="GO:0005829">
    <property type="term" value="C:cytosol"/>
    <property type="evidence" value="ECO:0007669"/>
    <property type="project" value="TreeGrafter"/>
</dbReference>
<dbReference type="GO" id="GO:0000287">
    <property type="term" value="F:magnesium ion binding"/>
    <property type="evidence" value="ECO:0007669"/>
    <property type="project" value="UniProtKB-UniRule"/>
</dbReference>
<protein>
    <recommendedName>
        <fullName evidence="8">Polyribonucleotide nucleotidyltransferase</fullName>
        <ecNumber evidence="8">2.7.7.8</ecNumber>
    </recommendedName>
    <alternativeName>
        <fullName evidence="8">Polynucleotide phosphorylase</fullName>
        <shortName evidence="8">PNPase</shortName>
    </alternativeName>
</protein>
<dbReference type="FunFam" id="3.30.230.70:FF:000002">
    <property type="entry name" value="Polyribonucleotide nucleotidyltransferase"/>
    <property type="match status" value="1"/>
</dbReference>
<evidence type="ECO:0000256" key="1">
    <source>
        <dbReference type="ARBA" id="ARBA00007404"/>
    </source>
</evidence>
<dbReference type="PANTHER" id="PTHR11252:SF0">
    <property type="entry name" value="POLYRIBONUCLEOTIDE NUCLEOTIDYLTRANSFERASE 1, MITOCHONDRIAL"/>
    <property type="match status" value="1"/>
</dbReference>
<comment type="subcellular location">
    <subcellularLocation>
        <location evidence="8">Cytoplasm</location>
    </subcellularLocation>
</comment>
<dbReference type="EC" id="2.7.7.8" evidence="8"/>
<dbReference type="InterPro" id="IPR012340">
    <property type="entry name" value="NA-bd_OB-fold"/>
</dbReference>
<dbReference type="SUPFAM" id="SSF50249">
    <property type="entry name" value="Nucleic acid-binding proteins"/>
    <property type="match status" value="1"/>
</dbReference>
<dbReference type="CDD" id="cd11364">
    <property type="entry name" value="RNase_PH_PNPase_2"/>
    <property type="match status" value="1"/>
</dbReference>
<evidence type="ECO:0000256" key="4">
    <source>
        <dbReference type="ARBA" id="ARBA00022695"/>
    </source>
</evidence>
<dbReference type="HAMAP" id="MF_01595">
    <property type="entry name" value="PNPase"/>
    <property type="match status" value="1"/>
</dbReference>
<dbReference type="SUPFAM" id="SSF46915">
    <property type="entry name" value="Polynucleotide phosphorylase/guanosine pentaphosphate synthase (PNPase/GPSI), domain 3"/>
    <property type="match status" value="1"/>
</dbReference>
<dbReference type="FunFam" id="2.40.50.140:FF:000189">
    <property type="entry name" value="Polyribonucleotide nucleotidyltransferase, putative"/>
    <property type="match status" value="1"/>
</dbReference>
<dbReference type="InterPro" id="IPR012162">
    <property type="entry name" value="PNPase"/>
</dbReference>
<feature type="binding site" evidence="8">
    <location>
        <position position="495"/>
    </location>
    <ligand>
        <name>Mg(2+)</name>
        <dbReference type="ChEBI" id="CHEBI:18420"/>
    </ligand>
</feature>
<dbReference type="InterPro" id="IPR020568">
    <property type="entry name" value="Ribosomal_Su5_D2-typ_SF"/>
</dbReference>
<dbReference type="Gene3D" id="3.30.1370.10">
    <property type="entry name" value="K Homology domain, type 1"/>
    <property type="match status" value="1"/>
</dbReference>
<comment type="function">
    <text evidence="8">Involved in mRNA degradation. Catalyzes the phosphorolysis of single-stranded polyribonucleotides processively in the 3'- to 5'-direction.</text>
</comment>
<gene>
    <name evidence="8" type="primary">pnp</name>
    <name evidence="10" type="ORF">IAB00_00530</name>
</gene>
<dbReference type="PROSITE" id="PS50126">
    <property type="entry name" value="S1"/>
    <property type="match status" value="1"/>
</dbReference>
<dbReference type="Pfam" id="PF00013">
    <property type="entry name" value="KH_1"/>
    <property type="match status" value="1"/>
</dbReference>
<dbReference type="Pfam" id="PF00575">
    <property type="entry name" value="S1"/>
    <property type="match status" value="1"/>
</dbReference>
<evidence type="ECO:0000256" key="8">
    <source>
        <dbReference type="HAMAP-Rule" id="MF_01595"/>
    </source>
</evidence>
<dbReference type="GO" id="GO:0000175">
    <property type="term" value="F:3'-5'-RNA exonuclease activity"/>
    <property type="evidence" value="ECO:0007669"/>
    <property type="project" value="TreeGrafter"/>
</dbReference>
<dbReference type="SUPFAM" id="SSF54211">
    <property type="entry name" value="Ribosomal protein S5 domain 2-like"/>
    <property type="match status" value="2"/>
</dbReference>
<dbReference type="SMART" id="SM00316">
    <property type="entry name" value="S1"/>
    <property type="match status" value="1"/>
</dbReference>
<dbReference type="InterPro" id="IPR001247">
    <property type="entry name" value="ExoRNase_PH_dom1"/>
</dbReference>
<evidence type="ECO:0000256" key="5">
    <source>
        <dbReference type="ARBA" id="ARBA00022723"/>
    </source>
</evidence>
<evidence type="ECO:0000313" key="10">
    <source>
        <dbReference type="EMBL" id="HIU09731.1"/>
    </source>
</evidence>
<dbReference type="Pfam" id="PF03726">
    <property type="entry name" value="PNPase"/>
    <property type="match status" value="1"/>
</dbReference>
<comment type="catalytic activity">
    <reaction evidence="8">
        <text>RNA(n+1) + phosphate = RNA(n) + a ribonucleoside 5'-diphosphate</text>
        <dbReference type="Rhea" id="RHEA:22096"/>
        <dbReference type="Rhea" id="RHEA-COMP:14527"/>
        <dbReference type="Rhea" id="RHEA-COMP:17342"/>
        <dbReference type="ChEBI" id="CHEBI:43474"/>
        <dbReference type="ChEBI" id="CHEBI:57930"/>
        <dbReference type="ChEBI" id="CHEBI:140395"/>
        <dbReference type="EC" id="2.7.7.8"/>
    </reaction>
</comment>
<reference evidence="10" key="1">
    <citation type="submission" date="2020-10" db="EMBL/GenBank/DDBJ databases">
        <authorList>
            <person name="Gilroy R."/>
        </authorList>
    </citation>
    <scope>NUCLEOTIDE SEQUENCE</scope>
    <source>
        <strain evidence="10">2830</strain>
    </source>
</reference>
<dbReference type="FunFam" id="3.30.230.70:FF:000001">
    <property type="entry name" value="Polyribonucleotide nucleotidyltransferase"/>
    <property type="match status" value="1"/>
</dbReference>
<dbReference type="EMBL" id="DVMH01000004">
    <property type="protein sequence ID" value="HIU09731.1"/>
    <property type="molecule type" value="Genomic_DNA"/>
</dbReference>
<dbReference type="SUPFAM" id="SSF54791">
    <property type="entry name" value="Eukaryotic type KH-domain (KH-domain type I)"/>
    <property type="match status" value="1"/>
</dbReference>
<sequence length="708" mass="76469">MTEILRKSIEVGGRTLTMETGRMAKQASGAVFITYGETAVLATATIASKAKDGIDFFPLTIDYEEKMYAVGKIPGGFIRREGRASNQAILNARLIDRPLRPLFPKAYRKDVQVIATILSVDHDCPPEITAMCGASAALHISHAPFNGPIAGVIMGMVDGKFVVNPTVEQKARSVMHIAVAGTKDAIMMVEAGAAEIPEETILDAILTAHEEIKRIVAFIEDFRTEALSMGLAKEKEVFEEEHVNEELEAAIMAYKDELAAAVHKCAVEKLPKQEREDLLEGTKAAIAERFSGEEYADEQENIAKFIDKMEKSVFRTMIARDKLRIDGRALNEVRPITCEVDILGKVHGSSLFTRGQTQVLNICTLGTLSESQTLDGLGLETSKRYMHQYNFPPYSTGETRPMRGPGRREIGHGALAERALEPVIPGPEEFPYAIRMVSEAIESNGSTSMASVCSSTMSLMAAGVPISAPVSGVAMGLISDGENMTILTDIQGMEDFLGDMDFKVAGTTKGVTAIQMDIKIAGINKEILTAALAQAKEGRAFILGKMLDCISEPRKDISKNAPRIMSIAIHPDKIREVIGSGGKTIRRIVEETGAQVDVDESGIVSIASVDAEAGLKAKEIIEAIVAEPEIGKVYTGKVVGVKEFGAFVEILPGVFGGKGKEGMVHISELDKTRVAKVEDICKEGDMITVKVISIDAQGKIKLSRKATL</sequence>
<evidence type="ECO:0000256" key="2">
    <source>
        <dbReference type="ARBA" id="ARBA00022490"/>
    </source>
</evidence>
<dbReference type="GO" id="GO:0006396">
    <property type="term" value="P:RNA processing"/>
    <property type="evidence" value="ECO:0007669"/>
    <property type="project" value="InterPro"/>
</dbReference>
<keyword evidence="6 8" id="KW-0460">Magnesium</keyword>
<dbReference type="SMART" id="SM00322">
    <property type="entry name" value="KH"/>
    <property type="match status" value="1"/>
</dbReference>
<evidence type="ECO:0000256" key="7">
    <source>
        <dbReference type="ARBA" id="ARBA00022884"/>
    </source>
</evidence>
<feature type="binding site" evidence="8">
    <location>
        <position position="501"/>
    </location>
    <ligand>
        <name>Mg(2+)</name>
        <dbReference type="ChEBI" id="CHEBI:18420"/>
    </ligand>
</feature>
<dbReference type="GO" id="GO:0004654">
    <property type="term" value="F:polyribonucleotide nucleotidyltransferase activity"/>
    <property type="evidence" value="ECO:0007669"/>
    <property type="project" value="UniProtKB-UniRule"/>
</dbReference>
<dbReference type="CDD" id="cd11363">
    <property type="entry name" value="RNase_PH_PNPase_1"/>
    <property type="match status" value="1"/>
</dbReference>
<dbReference type="Pfam" id="PF03725">
    <property type="entry name" value="RNase_PH_C"/>
    <property type="match status" value="1"/>
</dbReference>
<dbReference type="InterPro" id="IPR003029">
    <property type="entry name" value="S1_domain"/>
</dbReference>
<keyword evidence="7 8" id="KW-0694">RNA-binding</keyword>
<dbReference type="InterPro" id="IPR004088">
    <property type="entry name" value="KH_dom_type_1"/>
</dbReference>
<dbReference type="PROSITE" id="PS50084">
    <property type="entry name" value="KH_TYPE_1"/>
    <property type="match status" value="1"/>
</dbReference>
<dbReference type="Gene3D" id="2.40.50.140">
    <property type="entry name" value="Nucleic acid-binding proteins"/>
    <property type="match status" value="1"/>
</dbReference>
<name>A0A9D1HJY8_9FIRM</name>